<sequence length="57" mass="5707">MVAATRGGSPNALRLCLSWAKPIELLARGRGGVFPRSPGTGGLCVAGACMAVHKGEG</sequence>
<reference evidence="1" key="2">
    <citation type="journal article" date="2015" name="Fish Shellfish Immunol.">
        <title>Early steps in the European eel (Anguilla anguilla)-Vibrio vulnificus interaction in the gills: Role of the RtxA13 toxin.</title>
        <authorList>
            <person name="Callol A."/>
            <person name="Pajuelo D."/>
            <person name="Ebbesson L."/>
            <person name="Teles M."/>
            <person name="MacKenzie S."/>
            <person name="Amaro C."/>
        </authorList>
    </citation>
    <scope>NUCLEOTIDE SEQUENCE</scope>
</reference>
<evidence type="ECO:0000313" key="1">
    <source>
        <dbReference type="EMBL" id="JAH25436.1"/>
    </source>
</evidence>
<proteinExistence type="predicted"/>
<reference evidence="1" key="1">
    <citation type="submission" date="2014-11" db="EMBL/GenBank/DDBJ databases">
        <authorList>
            <person name="Amaro Gonzalez C."/>
        </authorList>
    </citation>
    <scope>NUCLEOTIDE SEQUENCE</scope>
</reference>
<organism evidence="1">
    <name type="scientific">Anguilla anguilla</name>
    <name type="common">European freshwater eel</name>
    <name type="synonym">Muraena anguilla</name>
    <dbReference type="NCBI Taxonomy" id="7936"/>
    <lineage>
        <taxon>Eukaryota</taxon>
        <taxon>Metazoa</taxon>
        <taxon>Chordata</taxon>
        <taxon>Craniata</taxon>
        <taxon>Vertebrata</taxon>
        <taxon>Euteleostomi</taxon>
        <taxon>Actinopterygii</taxon>
        <taxon>Neopterygii</taxon>
        <taxon>Teleostei</taxon>
        <taxon>Anguilliformes</taxon>
        <taxon>Anguillidae</taxon>
        <taxon>Anguilla</taxon>
    </lineage>
</organism>
<dbReference type="AlphaFoldDB" id="A0A0E9R8G3"/>
<dbReference type="EMBL" id="GBXM01083141">
    <property type="protein sequence ID" value="JAH25436.1"/>
    <property type="molecule type" value="Transcribed_RNA"/>
</dbReference>
<name>A0A0E9R8G3_ANGAN</name>
<accession>A0A0E9R8G3</accession>
<protein>
    <submittedName>
        <fullName evidence="1">Uncharacterized protein</fullName>
    </submittedName>
</protein>